<reference evidence="2 3" key="1">
    <citation type="submission" date="2023-01" db="EMBL/GenBank/DDBJ databases">
        <title>Analysis of 21 Apiospora genomes using comparative genomics revels a genus with tremendous synthesis potential of carbohydrate active enzymes and secondary metabolites.</title>
        <authorList>
            <person name="Sorensen T."/>
        </authorList>
    </citation>
    <scope>NUCLEOTIDE SEQUENCE [LARGE SCALE GENOMIC DNA]</scope>
    <source>
        <strain evidence="2 3">CBS 114990</strain>
    </source>
</reference>
<accession>A0ABR1WL40</accession>
<gene>
    <name evidence="2" type="ORF">PG997_005497</name>
</gene>
<proteinExistence type="predicted"/>
<dbReference type="InterPro" id="IPR024983">
    <property type="entry name" value="CHAT_dom"/>
</dbReference>
<comment type="caution">
    <text evidence="2">The sequence shown here is derived from an EMBL/GenBank/DDBJ whole genome shotgun (WGS) entry which is preliminary data.</text>
</comment>
<evidence type="ECO:0000259" key="1">
    <source>
        <dbReference type="Pfam" id="PF12770"/>
    </source>
</evidence>
<dbReference type="RefSeq" id="XP_066668735.1">
    <property type="nucleotide sequence ID" value="XM_066809812.1"/>
</dbReference>
<name>A0ABR1WL40_9PEZI</name>
<keyword evidence="3" id="KW-1185">Reference proteome</keyword>
<dbReference type="GeneID" id="92042872"/>
<organism evidence="2 3">
    <name type="scientific">Apiospora hydei</name>
    <dbReference type="NCBI Taxonomy" id="1337664"/>
    <lineage>
        <taxon>Eukaryota</taxon>
        <taxon>Fungi</taxon>
        <taxon>Dikarya</taxon>
        <taxon>Ascomycota</taxon>
        <taxon>Pezizomycotina</taxon>
        <taxon>Sordariomycetes</taxon>
        <taxon>Xylariomycetidae</taxon>
        <taxon>Amphisphaeriales</taxon>
        <taxon>Apiosporaceae</taxon>
        <taxon>Apiospora</taxon>
    </lineage>
</organism>
<protein>
    <submittedName>
        <fullName evidence="2">CHAT domain-containing protein</fullName>
    </submittedName>
</protein>
<feature type="domain" description="CHAT" evidence="1">
    <location>
        <begin position="54"/>
        <end position="139"/>
    </location>
</feature>
<evidence type="ECO:0000313" key="3">
    <source>
        <dbReference type="Proteomes" id="UP001433268"/>
    </source>
</evidence>
<evidence type="ECO:0000313" key="2">
    <source>
        <dbReference type="EMBL" id="KAK8084226.1"/>
    </source>
</evidence>
<dbReference type="Pfam" id="PF12770">
    <property type="entry name" value="CHAT"/>
    <property type="match status" value="1"/>
</dbReference>
<dbReference type="EMBL" id="JAQQWN010000005">
    <property type="protein sequence ID" value="KAK8084226.1"/>
    <property type="molecule type" value="Genomic_DNA"/>
</dbReference>
<sequence>MNNRQNRPVAPVQHVRDKMVLISMAQTPGHMPLQYASQEVEVLQLQVIQPLPHREEVLRVVNDCKIFHFAGHRHTNPSDPSDSALVLADGVLRVADLFEVNLRGNKPFLAYLSACGTGQVKHDGLIDEGLHLIGACQLAGF</sequence>
<dbReference type="Proteomes" id="UP001433268">
    <property type="component" value="Unassembled WGS sequence"/>
</dbReference>